<dbReference type="SUPFAM" id="SSF49299">
    <property type="entry name" value="PKD domain"/>
    <property type="match status" value="1"/>
</dbReference>
<dbReference type="Gene3D" id="2.60.120.560">
    <property type="entry name" value="Exo-inulinase, domain 1"/>
    <property type="match status" value="1"/>
</dbReference>
<accession>A0A066WRH7</accession>
<keyword evidence="1" id="KW-0812">Transmembrane</keyword>
<gene>
    <name evidence="3" type="ORF">FEM21_03900</name>
</gene>
<reference evidence="3 4" key="1">
    <citation type="submission" date="2014-05" db="EMBL/GenBank/DDBJ databases">
        <title>Genome Sequence of Flavobacterium sp. EM1321.</title>
        <authorList>
            <person name="Shin S.-K."/>
            <person name="Yi H."/>
        </authorList>
    </citation>
    <scope>NUCLEOTIDE SEQUENCE [LARGE SCALE GENOMIC DNA]</scope>
    <source>
        <strain evidence="3 4">EM1321</strain>
    </source>
</reference>
<dbReference type="InterPro" id="IPR035986">
    <property type="entry name" value="PKD_dom_sf"/>
</dbReference>
<organism evidence="3 4">
    <name type="scientific">Flavobacterium seoulense</name>
    <dbReference type="NCBI Taxonomy" id="1492738"/>
    <lineage>
        <taxon>Bacteria</taxon>
        <taxon>Pseudomonadati</taxon>
        <taxon>Bacteroidota</taxon>
        <taxon>Flavobacteriia</taxon>
        <taxon>Flavobacteriales</taxon>
        <taxon>Flavobacteriaceae</taxon>
        <taxon>Flavobacterium</taxon>
    </lineage>
</organism>
<dbReference type="eggNOG" id="ENOG50314ZE">
    <property type="taxonomic scope" value="Bacteria"/>
</dbReference>
<evidence type="ECO:0000313" key="4">
    <source>
        <dbReference type="Proteomes" id="UP000027064"/>
    </source>
</evidence>
<dbReference type="AlphaFoldDB" id="A0A066WRH7"/>
<evidence type="ECO:0000259" key="2">
    <source>
        <dbReference type="PROSITE" id="PS50093"/>
    </source>
</evidence>
<sequence length="382" mass="43767">MEKTKISISHNTLKRIFGKLTTDEFYLPQKATFDALIDYSGFDVSEEFNDNSFPENQSSESSAIPFKADIKKKSNLILAVILFLSVIIASYLFFKKSDFNADDVSLKLTASEGILPKTCFFSVDVANVSDSTFIDFGDKTSLIYLKENEKTLSHTYFIPGVFDVSITNKTKGYKKARVFVTTNYEKWYALCFQRQRLIPKSYYAFLANKNQDSLFTITNRELQIHNIDTIQPFFVRLCNYTPLKKTADNFVFETTFKKEIQKEEVSCDGLVFKVSGAENDIRFHFVNSGCTSRVANIVSDKIINGTDHNLSPFVVDFKKWNTIKLINNNKKLTLFVNEKLIYETTYTASLGDLRGLFVEFENNGFIKKCDLSSLDGKKYYSF</sequence>
<keyword evidence="4" id="KW-1185">Reference proteome</keyword>
<dbReference type="PROSITE" id="PS50093">
    <property type="entry name" value="PKD"/>
    <property type="match status" value="1"/>
</dbReference>
<feature type="transmembrane region" description="Helical" evidence="1">
    <location>
        <begin position="76"/>
        <end position="94"/>
    </location>
</feature>
<evidence type="ECO:0000313" key="3">
    <source>
        <dbReference type="EMBL" id="KDN56371.1"/>
    </source>
</evidence>
<evidence type="ECO:0000256" key="1">
    <source>
        <dbReference type="SAM" id="Phobius"/>
    </source>
</evidence>
<dbReference type="Proteomes" id="UP000027064">
    <property type="component" value="Unassembled WGS sequence"/>
</dbReference>
<feature type="domain" description="PKD" evidence="2">
    <location>
        <begin position="135"/>
        <end position="167"/>
    </location>
</feature>
<keyword evidence="1" id="KW-1133">Transmembrane helix</keyword>
<dbReference type="InterPro" id="IPR000601">
    <property type="entry name" value="PKD_dom"/>
</dbReference>
<name>A0A066WRH7_9FLAO</name>
<keyword evidence="1" id="KW-0472">Membrane</keyword>
<dbReference type="STRING" id="1492738.FEM21_03900"/>
<dbReference type="PATRIC" id="fig|1492738.3.peg.385"/>
<proteinExistence type="predicted"/>
<protein>
    <recommendedName>
        <fullName evidence="2">PKD domain-containing protein</fullName>
    </recommendedName>
</protein>
<comment type="caution">
    <text evidence="3">The sequence shown here is derived from an EMBL/GenBank/DDBJ whole genome shotgun (WGS) entry which is preliminary data.</text>
</comment>
<dbReference type="EMBL" id="JNCA01000003">
    <property type="protein sequence ID" value="KDN56371.1"/>
    <property type="molecule type" value="Genomic_DNA"/>
</dbReference>